<feature type="compositionally biased region" description="Low complexity" evidence="1">
    <location>
        <begin position="14"/>
        <end position="29"/>
    </location>
</feature>
<organism evidence="2">
    <name type="scientific">marine sediment metagenome</name>
    <dbReference type="NCBI Taxonomy" id="412755"/>
    <lineage>
        <taxon>unclassified sequences</taxon>
        <taxon>metagenomes</taxon>
        <taxon>ecological metagenomes</taxon>
    </lineage>
</organism>
<reference evidence="2" key="1">
    <citation type="journal article" date="2015" name="Nature">
        <title>Complex archaea that bridge the gap between prokaryotes and eukaryotes.</title>
        <authorList>
            <person name="Spang A."/>
            <person name="Saw J.H."/>
            <person name="Jorgensen S.L."/>
            <person name="Zaremba-Niedzwiedzka K."/>
            <person name="Martijn J."/>
            <person name="Lind A.E."/>
            <person name="van Eijk R."/>
            <person name="Schleper C."/>
            <person name="Guy L."/>
            <person name="Ettema T.J."/>
        </authorList>
    </citation>
    <scope>NUCLEOTIDE SEQUENCE</scope>
</reference>
<accession>A0A0F9J416</accession>
<sequence length="630" mass="74347">MKRKSDLTCRNKNSRGSAGKSSDSNSSDLDGLCELPSKISLEDSDTLTISRWGFLDWNENGDPQTYEDALQNASNYLKNILDLNSFKDTKLTLANLSNLNLGDFASAIRNRKIKWLDIKENLDLNIYKLEFLNWKNNPNRSYKVAIENGAIYFLKNIYTTDFLERYKISFGIAPKSNQIKDYAYAFFITGLIYHHVLYSDIIKYLGFNFVQKSKWDLFSWSQNGLPRSYSEAVSNATLFFKNHIYPNIKSLLCLESNLAPTLIELRKNGYESFVDAIYDRDIKYSQIVEKSGLKFRPSLWSSFNWKNNPRTRDEAFNNIISYYRENINTEEFRNEYHIKDGFAPSLSMISNYYDNDFYSAIRNRGFGYAEIISYFNLRHSHITETPYRWGELSFSFDEEYLLSNNFIGKEILKYFNGFKEINFPFNIFENSQFRASHFQLRGDENNWVSYKGILDYFRDYISISNNQHDIQIRDYTNQFFQSFQNNYYRLPTHYDILPHIFEAFDFIVAVETPAFKYVSQLNRFYTGHMDLLGINNHVMTIYDLKRNISQILKGLPQFFCYYFLLDHSIKLINPNLNYEIRFVGLTPLEVYEIDCHSLKTPILNFVETNPYIKGRFDKISLYEAFKDLLL</sequence>
<name>A0A0F9J416_9ZZZZ</name>
<evidence type="ECO:0000313" key="2">
    <source>
        <dbReference type="EMBL" id="KKM64449.1"/>
    </source>
</evidence>
<protein>
    <submittedName>
        <fullName evidence="2">Uncharacterized protein</fullName>
    </submittedName>
</protein>
<comment type="caution">
    <text evidence="2">The sequence shown here is derived from an EMBL/GenBank/DDBJ whole genome shotgun (WGS) entry which is preliminary data.</text>
</comment>
<proteinExistence type="predicted"/>
<gene>
    <name evidence="2" type="ORF">LCGC14_1501260</name>
</gene>
<feature type="region of interest" description="Disordered" evidence="1">
    <location>
        <begin position="1"/>
        <end position="29"/>
    </location>
</feature>
<dbReference type="EMBL" id="LAZR01010896">
    <property type="protein sequence ID" value="KKM64449.1"/>
    <property type="molecule type" value="Genomic_DNA"/>
</dbReference>
<evidence type="ECO:0000256" key="1">
    <source>
        <dbReference type="SAM" id="MobiDB-lite"/>
    </source>
</evidence>
<dbReference type="AlphaFoldDB" id="A0A0F9J416"/>